<dbReference type="InterPro" id="IPR013078">
    <property type="entry name" value="His_Pase_superF_clade-1"/>
</dbReference>
<name>A0A5B8R9T2_9ZZZZ</name>
<dbReference type="AlphaFoldDB" id="A0A5B8R9T2"/>
<accession>A0A5B8R9T2</accession>
<organism evidence="1">
    <name type="scientific">uncultured organism</name>
    <dbReference type="NCBI Taxonomy" id="155900"/>
    <lineage>
        <taxon>unclassified sequences</taxon>
        <taxon>environmental samples</taxon>
    </lineage>
</organism>
<dbReference type="CDD" id="cd07067">
    <property type="entry name" value="HP_PGM_like"/>
    <property type="match status" value="1"/>
</dbReference>
<dbReference type="SUPFAM" id="SSF53254">
    <property type="entry name" value="Phosphoglycerate mutase-like"/>
    <property type="match status" value="1"/>
</dbReference>
<sequence>MREVLVLRHAIAEDRDEAARLGVTDERRALTERGIRRMREVAAGLARVADPPARILHSPLRRAVETAELLAVVFPKARLVETRALAPGAGEAAVYEMLAQGEDGVAIVGHEPDLGEWLGSALGGRTGPAIPLKKAGSALVRFPGVPTPGRGGLRWLLPPRLARQLGET</sequence>
<dbReference type="InterPro" id="IPR029033">
    <property type="entry name" value="His_PPase_superfam"/>
</dbReference>
<reference evidence="1" key="1">
    <citation type="submission" date="2019-06" db="EMBL/GenBank/DDBJ databases">
        <authorList>
            <person name="Murdoch R.W."/>
            <person name="Fathepure B."/>
        </authorList>
    </citation>
    <scope>NUCLEOTIDE SEQUENCE</scope>
</reference>
<evidence type="ECO:0000313" key="1">
    <source>
        <dbReference type="EMBL" id="QEA04668.1"/>
    </source>
</evidence>
<dbReference type="Gene3D" id="3.40.50.1240">
    <property type="entry name" value="Phosphoglycerate mutase-like"/>
    <property type="match status" value="1"/>
</dbReference>
<gene>
    <name evidence="1" type="ORF">KBTEX_00976</name>
</gene>
<proteinExistence type="predicted"/>
<evidence type="ECO:0008006" key="2">
    <source>
        <dbReference type="Google" id="ProtNLM"/>
    </source>
</evidence>
<protein>
    <recommendedName>
        <fullName evidence="2">Phosphohistidine phosphatase SixA</fullName>
    </recommendedName>
</protein>
<dbReference type="EMBL" id="MN079087">
    <property type="protein sequence ID" value="QEA04668.1"/>
    <property type="molecule type" value="Genomic_DNA"/>
</dbReference>
<dbReference type="Pfam" id="PF00300">
    <property type="entry name" value="His_Phos_1"/>
    <property type="match status" value="1"/>
</dbReference>